<sequence length="124" mass="13452">MTHPHTTDTAPRRHTTGRAGKAQGAPQDRGHSTTQKHSTQKKAQESTQEYIEVCYSSSVEHKGTDHTVVPNHSTCSPQRGHGTRHQSLRCVLFCVQAGHGIAVGTTQTQNAMRGEEGAAFLPIK</sequence>
<feature type="region of interest" description="Disordered" evidence="1">
    <location>
        <begin position="63"/>
        <end position="82"/>
    </location>
</feature>
<dbReference type="EMBL" id="BK015222">
    <property type="protein sequence ID" value="DAD96714.1"/>
    <property type="molecule type" value="Genomic_DNA"/>
</dbReference>
<accession>A0A8S5NQZ1</accession>
<reference evidence="2" key="1">
    <citation type="journal article" date="2021" name="Proc. Natl. Acad. Sci. U.S.A.">
        <title>A Catalog of Tens of Thousands of Viruses from Human Metagenomes Reveals Hidden Associations with Chronic Diseases.</title>
        <authorList>
            <person name="Tisza M.J."/>
            <person name="Buck C.B."/>
        </authorList>
    </citation>
    <scope>NUCLEOTIDE SEQUENCE</scope>
    <source>
        <strain evidence="2">Ct0YK8</strain>
    </source>
</reference>
<protein>
    <submittedName>
        <fullName evidence="2">Uncharacterized protein</fullName>
    </submittedName>
</protein>
<name>A0A8S5NQZ1_9CAUD</name>
<evidence type="ECO:0000313" key="2">
    <source>
        <dbReference type="EMBL" id="DAD96714.1"/>
    </source>
</evidence>
<proteinExistence type="predicted"/>
<evidence type="ECO:0000256" key="1">
    <source>
        <dbReference type="SAM" id="MobiDB-lite"/>
    </source>
</evidence>
<organism evidence="2">
    <name type="scientific">Caudovirales sp. ct0YK8</name>
    <dbReference type="NCBI Taxonomy" id="2826764"/>
    <lineage>
        <taxon>Viruses</taxon>
        <taxon>Duplodnaviria</taxon>
        <taxon>Heunggongvirae</taxon>
        <taxon>Uroviricota</taxon>
        <taxon>Caudoviricetes</taxon>
    </lineage>
</organism>
<feature type="region of interest" description="Disordered" evidence="1">
    <location>
        <begin position="1"/>
        <end position="47"/>
    </location>
</feature>